<dbReference type="InParanoid" id="A0A1Y2AFK5"/>
<gene>
    <name evidence="2" type="ORF">BCR39DRAFT_554094</name>
</gene>
<evidence type="ECO:0000256" key="1">
    <source>
        <dbReference type="SAM" id="MobiDB-lite"/>
    </source>
</evidence>
<organism evidence="2 3">
    <name type="scientific">Naematelia encephala</name>
    <dbReference type="NCBI Taxonomy" id="71784"/>
    <lineage>
        <taxon>Eukaryota</taxon>
        <taxon>Fungi</taxon>
        <taxon>Dikarya</taxon>
        <taxon>Basidiomycota</taxon>
        <taxon>Agaricomycotina</taxon>
        <taxon>Tremellomycetes</taxon>
        <taxon>Tremellales</taxon>
        <taxon>Naemateliaceae</taxon>
        <taxon>Naematelia</taxon>
    </lineage>
</organism>
<name>A0A1Y2AFK5_9TREE</name>
<evidence type="ECO:0000313" key="3">
    <source>
        <dbReference type="Proteomes" id="UP000193986"/>
    </source>
</evidence>
<accession>A0A1Y2AFK5</accession>
<comment type="caution">
    <text evidence="2">The sequence shown here is derived from an EMBL/GenBank/DDBJ whole genome shotgun (WGS) entry which is preliminary data.</text>
</comment>
<protein>
    <submittedName>
        <fullName evidence="2">Uncharacterized protein</fullName>
    </submittedName>
</protein>
<dbReference type="Proteomes" id="UP000193986">
    <property type="component" value="Unassembled WGS sequence"/>
</dbReference>
<sequence length="156" mass="17172">MTSTRPSAQRRWTVSGSYPSPPPSASTSAITQGTQPSVGLPPVPPGHIHFVAENAASYRRWSVSESHPNLLPVMCMYCLLHVPIVGNDIESNADQSLRHATTSVTTKLAEDRYTNQCWCFSSTRCVILRRPSIVAPCRLFNLRREVTLLIVLGSLP</sequence>
<feature type="compositionally biased region" description="Polar residues" evidence="1">
    <location>
        <begin position="1"/>
        <end position="14"/>
    </location>
</feature>
<dbReference type="AlphaFoldDB" id="A0A1Y2AFK5"/>
<reference evidence="2 3" key="1">
    <citation type="submission" date="2016-07" db="EMBL/GenBank/DDBJ databases">
        <title>Pervasive Adenine N6-methylation of Active Genes in Fungi.</title>
        <authorList>
            <consortium name="DOE Joint Genome Institute"/>
            <person name="Mondo S.J."/>
            <person name="Dannebaum R.O."/>
            <person name="Kuo R.C."/>
            <person name="Labutti K."/>
            <person name="Haridas S."/>
            <person name="Kuo A."/>
            <person name="Salamov A."/>
            <person name="Ahrendt S.R."/>
            <person name="Lipzen A."/>
            <person name="Sullivan W."/>
            <person name="Andreopoulos W.B."/>
            <person name="Clum A."/>
            <person name="Lindquist E."/>
            <person name="Daum C."/>
            <person name="Ramamoorthy G.K."/>
            <person name="Gryganskyi A."/>
            <person name="Culley D."/>
            <person name="Magnuson J.K."/>
            <person name="James T.Y."/>
            <person name="O'Malley M.A."/>
            <person name="Stajich J.E."/>
            <person name="Spatafora J.W."/>
            <person name="Visel A."/>
            <person name="Grigoriev I.V."/>
        </authorList>
    </citation>
    <scope>NUCLEOTIDE SEQUENCE [LARGE SCALE GENOMIC DNA]</scope>
    <source>
        <strain evidence="2 3">68-887.2</strain>
    </source>
</reference>
<feature type="region of interest" description="Disordered" evidence="1">
    <location>
        <begin position="1"/>
        <end position="42"/>
    </location>
</feature>
<keyword evidence="3" id="KW-1185">Reference proteome</keyword>
<dbReference type="EMBL" id="MCFC01000116">
    <property type="protein sequence ID" value="ORY21224.1"/>
    <property type="molecule type" value="Genomic_DNA"/>
</dbReference>
<proteinExistence type="predicted"/>
<evidence type="ECO:0000313" key="2">
    <source>
        <dbReference type="EMBL" id="ORY21224.1"/>
    </source>
</evidence>